<accession>A0ACB9LZC4</accession>
<gene>
    <name evidence="1" type="ORF">L6164_024573</name>
</gene>
<protein>
    <submittedName>
        <fullName evidence="1">Uncharacterized protein</fullName>
    </submittedName>
</protein>
<dbReference type="Proteomes" id="UP000828941">
    <property type="component" value="Chromosome 10"/>
</dbReference>
<evidence type="ECO:0000313" key="1">
    <source>
        <dbReference type="EMBL" id="KAI4316607.1"/>
    </source>
</evidence>
<organism evidence="1 2">
    <name type="scientific">Bauhinia variegata</name>
    <name type="common">Purple orchid tree</name>
    <name type="synonym">Phanera variegata</name>
    <dbReference type="NCBI Taxonomy" id="167791"/>
    <lineage>
        <taxon>Eukaryota</taxon>
        <taxon>Viridiplantae</taxon>
        <taxon>Streptophyta</taxon>
        <taxon>Embryophyta</taxon>
        <taxon>Tracheophyta</taxon>
        <taxon>Spermatophyta</taxon>
        <taxon>Magnoliopsida</taxon>
        <taxon>eudicotyledons</taxon>
        <taxon>Gunneridae</taxon>
        <taxon>Pentapetalae</taxon>
        <taxon>rosids</taxon>
        <taxon>fabids</taxon>
        <taxon>Fabales</taxon>
        <taxon>Fabaceae</taxon>
        <taxon>Cercidoideae</taxon>
        <taxon>Cercideae</taxon>
        <taxon>Bauhiniinae</taxon>
        <taxon>Bauhinia</taxon>
    </lineage>
</organism>
<dbReference type="EMBL" id="CM039435">
    <property type="protein sequence ID" value="KAI4316607.1"/>
    <property type="molecule type" value="Genomic_DNA"/>
</dbReference>
<sequence>MIETLTPYSNTARTAEIMSRYRPIAPKPENPDNPMKDSSSLSQKIKQSPYLRNLWPQLQARPTRTRKRGRAAFALPSLKRHKTHVLGFCPPCHITSPQKNISLQGFAPGVPQLPLPKFGMLDDSNLEETPKNPSLITLPLLPCSFPALGVATALEIDLMKPGREEVIDLNTVPEEKDLLKHLQGQNVNVIAPQPIRPVVSSISVGCINEDPTLPPPANASKKREEVEKEVEAEAWPAVISDSNNKVRMANSAYKEMVGQPECSWLDSMVTSDGRLPCRRISGEVTLNVGDSVIPNSSNGFQCWVRIEWRTNDNKSSVDTYCDVIRISCESSDYLFAWRFHTCPRESSQSSYHV</sequence>
<comment type="caution">
    <text evidence="1">The sequence shown here is derived from an EMBL/GenBank/DDBJ whole genome shotgun (WGS) entry which is preliminary data.</text>
</comment>
<keyword evidence="2" id="KW-1185">Reference proteome</keyword>
<evidence type="ECO:0000313" key="2">
    <source>
        <dbReference type="Proteomes" id="UP000828941"/>
    </source>
</evidence>
<name>A0ACB9LZC4_BAUVA</name>
<reference evidence="1 2" key="1">
    <citation type="journal article" date="2022" name="DNA Res.">
        <title>Chromosomal-level genome assembly of the orchid tree Bauhinia variegata (Leguminosae; Cercidoideae) supports the allotetraploid origin hypothesis of Bauhinia.</title>
        <authorList>
            <person name="Zhong Y."/>
            <person name="Chen Y."/>
            <person name="Zheng D."/>
            <person name="Pang J."/>
            <person name="Liu Y."/>
            <person name="Luo S."/>
            <person name="Meng S."/>
            <person name="Qian L."/>
            <person name="Wei D."/>
            <person name="Dai S."/>
            <person name="Zhou R."/>
        </authorList>
    </citation>
    <scope>NUCLEOTIDE SEQUENCE [LARGE SCALE GENOMIC DNA]</scope>
    <source>
        <strain evidence="1">BV-YZ2020</strain>
    </source>
</reference>
<proteinExistence type="predicted"/>